<dbReference type="InterPro" id="IPR049704">
    <property type="entry name" value="Aminotrans_3_PPA_site"/>
</dbReference>
<gene>
    <name evidence="11" type="ordered locus">Sthe_1810</name>
</gene>
<evidence type="ECO:0000256" key="9">
    <source>
        <dbReference type="ARBA" id="ARBA00031365"/>
    </source>
</evidence>
<dbReference type="RefSeq" id="WP_012872289.1">
    <property type="nucleotide sequence ID" value="NC_013523.1"/>
</dbReference>
<dbReference type="AlphaFoldDB" id="D1C4S6"/>
<dbReference type="NCBIfam" id="NF000818">
    <property type="entry name" value="PRK00062.1"/>
    <property type="match status" value="1"/>
</dbReference>
<evidence type="ECO:0000256" key="6">
    <source>
        <dbReference type="ARBA" id="ARBA00022898"/>
    </source>
</evidence>
<keyword evidence="6 10" id="KW-0663">Pyridoxal phosphate</keyword>
<dbReference type="Proteomes" id="UP000002027">
    <property type="component" value="Chromosome 1"/>
</dbReference>
<dbReference type="InParanoid" id="D1C4S6"/>
<comment type="cofactor">
    <cofactor evidence="1">
        <name>pyridoxal 5'-phosphate</name>
        <dbReference type="ChEBI" id="CHEBI:597326"/>
    </cofactor>
</comment>
<dbReference type="InterPro" id="IPR015421">
    <property type="entry name" value="PyrdxlP-dep_Trfase_major"/>
</dbReference>
<keyword evidence="7" id="KW-0413">Isomerase</keyword>
<dbReference type="FunFam" id="3.40.640.10:FF:000021">
    <property type="entry name" value="Glutamate-1-semialdehyde 2,1-aminomutase"/>
    <property type="match status" value="1"/>
</dbReference>
<protein>
    <recommendedName>
        <fullName evidence="5">Glutamate-1-semialdehyde 2,1-aminomutase</fullName>
        <ecNumber evidence="4">5.4.3.8</ecNumber>
    </recommendedName>
    <alternativeName>
        <fullName evidence="9">Glutamate-1-semialdehyde aminotransferase</fullName>
    </alternativeName>
</protein>
<dbReference type="InterPro" id="IPR005814">
    <property type="entry name" value="Aminotrans_3"/>
</dbReference>
<organism evidence="11 12">
    <name type="scientific">Sphaerobacter thermophilus (strain ATCC 49802 / DSM 20745 / KCCM 41009 / NCIMB 13125 / S 6022)</name>
    <dbReference type="NCBI Taxonomy" id="479434"/>
    <lineage>
        <taxon>Bacteria</taxon>
        <taxon>Pseudomonadati</taxon>
        <taxon>Thermomicrobiota</taxon>
        <taxon>Thermomicrobia</taxon>
        <taxon>Sphaerobacterales</taxon>
        <taxon>Sphaerobacterineae</taxon>
        <taxon>Sphaerobacteraceae</taxon>
        <taxon>Sphaerobacter</taxon>
    </lineage>
</organism>
<evidence type="ECO:0000256" key="10">
    <source>
        <dbReference type="RuleBase" id="RU003560"/>
    </source>
</evidence>
<dbReference type="InterPro" id="IPR015424">
    <property type="entry name" value="PyrdxlP-dep_Trfase"/>
</dbReference>
<evidence type="ECO:0000256" key="4">
    <source>
        <dbReference type="ARBA" id="ARBA00012143"/>
    </source>
</evidence>
<dbReference type="GO" id="GO:0042286">
    <property type="term" value="F:glutamate-1-semialdehyde 2,1-aminomutase activity"/>
    <property type="evidence" value="ECO:0007669"/>
    <property type="project" value="UniProtKB-EC"/>
</dbReference>
<evidence type="ECO:0000256" key="5">
    <source>
        <dbReference type="ARBA" id="ARBA00015416"/>
    </source>
</evidence>
<dbReference type="eggNOG" id="COG0001">
    <property type="taxonomic scope" value="Bacteria"/>
</dbReference>
<dbReference type="EC" id="5.4.3.8" evidence="4"/>
<keyword evidence="12" id="KW-1185">Reference proteome</keyword>
<dbReference type="InterPro" id="IPR015422">
    <property type="entry name" value="PyrdxlP-dep_Trfase_small"/>
</dbReference>
<dbReference type="CDD" id="cd00610">
    <property type="entry name" value="OAT_like"/>
    <property type="match status" value="1"/>
</dbReference>
<comment type="similarity">
    <text evidence="3">Belongs to the class-III pyridoxal-phosphate-dependent aminotransferase family. HemL subfamily.</text>
</comment>
<keyword evidence="11" id="KW-0808">Transferase</keyword>
<proteinExistence type="inferred from homology"/>
<evidence type="ECO:0000256" key="8">
    <source>
        <dbReference type="ARBA" id="ARBA00023244"/>
    </source>
</evidence>
<dbReference type="PANTHER" id="PTHR43713">
    <property type="entry name" value="GLUTAMATE-1-SEMIALDEHYDE 2,1-AMINOMUTASE"/>
    <property type="match status" value="1"/>
</dbReference>
<reference evidence="11 12" key="2">
    <citation type="journal article" date="2010" name="Stand. Genomic Sci.">
        <title>Complete genome sequence of Desulfohalobium retbaense type strain (HR(100)).</title>
        <authorList>
            <person name="Spring S."/>
            <person name="Nolan M."/>
            <person name="Lapidus A."/>
            <person name="Glavina Del Rio T."/>
            <person name="Copeland A."/>
            <person name="Tice H."/>
            <person name="Cheng J.F."/>
            <person name="Lucas S."/>
            <person name="Land M."/>
            <person name="Chen F."/>
            <person name="Bruce D."/>
            <person name="Goodwin L."/>
            <person name="Pitluck S."/>
            <person name="Ivanova N."/>
            <person name="Mavromatis K."/>
            <person name="Mikhailova N."/>
            <person name="Pati A."/>
            <person name="Chen A."/>
            <person name="Palaniappan K."/>
            <person name="Hauser L."/>
            <person name="Chang Y.J."/>
            <person name="Jeffries C.D."/>
            <person name="Munk C."/>
            <person name="Kiss H."/>
            <person name="Chain P."/>
            <person name="Han C."/>
            <person name="Brettin T."/>
            <person name="Detter J.C."/>
            <person name="Schuler E."/>
            <person name="Goker M."/>
            <person name="Rohde M."/>
            <person name="Bristow J."/>
            <person name="Eisen J.A."/>
            <person name="Markowitz V."/>
            <person name="Hugenholtz P."/>
            <person name="Kyrpides N.C."/>
            <person name="Klenk H.P."/>
        </authorList>
    </citation>
    <scope>NUCLEOTIDE SEQUENCE [LARGE SCALE GENOMIC DNA]</scope>
    <source>
        <strain evidence="12">ATCC 49802 / DSM 20745 / S 6022</strain>
    </source>
</reference>
<dbReference type="Gene3D" id="3.40.640.10">
    <property type="entry name" value="Type I PLP-dependent aspartate aminotransferase-like (Major domain)"/>
    <property type="match status" value="1"/>
</dbReference>
<dbReference type="Pfam" id="PF00202">
    <property type="entry name" value="Aminotran_3"/>
    <property type="match status" value="1"/>
</dbReference>
<evidence type="ECO:0000256" key="7">
    <source>
        <dbReference type="ARBA" id="ARBA00023235"/>
    </source>
</evidence>
<name>D1C4S6_SPHTD</name>
<dbReference type="KEGG" id="sti:Sthe_1810"/>
<dbReference type="GO" id="GO:0030170">
    <property type="term" value="F:pyridoxal phosphate binding"/>
    <property type="evidence" value="ECO:0007669"/>
    <property type="project" value="InterPro"/>
</dbReference>
<dbReference type="PROSITE" id="PS00600">
    <property type="entry name" value="AA_TRANSFER_CLASS_3"/>
    <property type="match status" value="1"/>
</dbReference>
<dbReference type="HOGENOM" id="CLU_016922_1_5_0"/>
<evidence type="ECO:0000313" key="12">
    <source>
        <dbReference type="Proteomes" id="UP000002027"/>
    </source>
</evidence>
<dbReference type="GO" id="GO:0008483">
    <property type="term" value="F:transaminase activity"/>
    <property type="evidence" value="ECO:0007669"/>
    <property type="project" value="UniProtKB-KW"/>
</dbReference>
<accession>D1C4S6</accession>
<dbReference type="PANTHER" id="PTHR43713:SF3">
    <property type="entry name" value="GLUTAMATE-1-SEMIALDEHYDE 2,1-AMINOMUTASE 1, CHLOROPLASTIC-RELATED"/>
    <property type="match status" value="1"/>
</dbReference>
<keyword evidence="8" id="KW-0627">Porphyrin biosynthesis</keyword>
<dbReference type="SUPFAM" id="SSF53383">
    <property type="entry name" value="PLP-dependent transferases"/>
    <property type="match status" value="1"/>
</dbReference>
<evidence type="ECO:0000256" key="1">
    <source>
        <dbReference type="ARBA" id="ARBA00001933"/>
    </source>
</evidence>
<comment type="pathway">
    <text evidence="2">Porphyrin-containing compound metabolism; protoporphyrin-IX biosynthesis; 5-aminolevulinate from L-glutamyl-tRNA(Glu): step 2/2.</text>
</comment>
<dbReference type="GO" id="GO:0006779">
    <property type="term" value="P:porphyrin-containing compound biosynthetic process"/>
    <property type="evidence" value="ECO:0007669"/>
    <property type="project" value="UniProtKB-KW"/>
</dbReference>
<reference evidence="12" key="1">
    <citation type="submission" date="2009-11" db="EMBL/GenBank/DDBJ databases">
        <title>The complete chromosome 1 of Sphaerobacter thermophilus DSM 20745.</title>
        <authorList>
            <person name="Lucas S."/>
            <person name="Copeland A."/>
            <person name="Lapidus A."/>
            <person name="Glavina del Rio T."/>
            <person name="Dalin E."/>
            <person name="Tice H."/>
            <person name="Bruce D."/>
            <person name="Goodwin L."/>
            <person name="Pitluck S."/>
            <person name="Kyrpides N."/>
            <person name="Mavromatis K."/>
            <person name="Ivanova N."/>
            <person name="Mikhailova N."/>
            <person name="LaButti K.M."/>
            <person name="Clum A."/>
            <person name="Sun H.I."/>
            <person name="Brettin T."/>
            <person name="Detter J.C."/>
            <person name="Han C."/>
            <person name="Larimer F."/>
            <person name="Land M."/>
            <person name="Hauser L."/>
            <person name="Markowitz V."/>
            <person name="Cheng J.F."/>
            <person name="Hugenholtz P."/>
            <person name="Woyke T."/>
            <person name="Wu D."/>
            <person name="Steenblock K."/>
            <person name="Schneider S."/>
            <person name="Pukall R."/>
            <person name="Goeker M."/>
            <person name="Klenk H.P."/>
            <person name="Eisen J.A."/>
        </authorList>
    </citation>
    <scope>NUCLEOTIDE SEQUENCE [LARGE SCALE GENOMIC DNA]</scope>
    <source>
        <strain evidence="12">ATCC 49802 / DSM 20745 / S 6022</strain>
    </source>
</reference>
<evidence type="ECO:0000313" key="11">
    <source>
        <dbReference type="EMBL" id="ACZ39243.1"/>
    </source>
</evidence>
<dbReference type="EMBL" id="CP001823">
    <property type="protein sequence ID" value="ACZ39243.1"/>
    <property type="molecule type" value="Genomic_DNA"/>
</dbReference>
<dbReference type="STRING" id="479434.Sthe_1810"/>
<evidence type="ECO:0000256" key="3">
    <source>
        <dbReference type="ARBA" id="ARBA00008981"/>
    </source>
</evidence>
<keyword evidence="11" id="KW-0032">Aminotransferase</keyword>
<dbReference type="Gene3D" id="3.90.1150.10">
    <property type="entry name" value="Aspartate Aminotransferase, domain 1"/>
    <property type="match status" value="1"/>
</dbReference>
<evidence type="ECO:0000256" key="2">
    <source>
        <dbReference type="ARBA" id="ARBA00004819"/>
    </source>
</evidence>
<sequence>MQAEGRFTLDKSRAMFERIAKSIAGGESSYARLKKGLELCFDRGQGSRFWDVDGHEYIDYSLGYGPLIFGHNPPEVTAAVVEAITTRGSVATFPYDLDYEVGEQLVQMVPGVDQVRFANSGTEATMAAARLARAYTGRTKIVQMEGGYHGFSDTHYWSIHPDVYSDNPAPYSPEPRPSSRGIPPSYGEALLIAQYNDRENMEMLFDRYGDDIAAVLVEPIQANSGLIPPEPGYLEFLRDITRQHGALLIFDEVITGFRVAPGGAQELYGVIPDITTMAKALGGGFPIAAFGGSEEVMGLEARNEVMHGGTYTANLVALAAANVVLRIMRERREELWDRLNTYGARLCQGIGDACREAGLRNIVQGVGPIWHIFFAKPGAPDLDRIRNYRDALAYSSVEIFDRFHDQMLRRGVYFHPYHLERWFLSTAHDERDVQETLEAAAEAAEAVAAELRAEGKL</sequence>